<dbReference type="Pfam" id="PF24681">
    <property type="entry name" value="Kelch_KLHDC2_KLHL20_DRC7"/>
    <property type="match status" value="1"/>
</dbReference>
<accession>A0A556UEW3</accession>
<evidence type="ECO:0000259" key="4">
    <source>
        <dbReference type="PROSITE" id="PS50097"/>
    </source>
</evidence>
<evidence type="ECO:0000313" key="5">
    <source>
        <dbReference type="EMBL" id="TSO47147.1"/>
    </source>
</evidence>
<dbReference type="PANTHER" id="PTHR45632:SF3">
    <property type="entry name" value="KELCH-LIKE PROTEIN 32"/>
    <property type="match status" value="1"/>
</dbReference>
<dbReference type="InterPro" id="IPR006652">
    <property type="entry name" value="Kelch_1"/>
</dbReference>
<dbReference type="Gene3D" id="1.25.40.420">
    <property type="match status" value="1"/>
</dbReference>
<dbReference type="EMBL" id="VCAZ01000067">
    <property type="protein sequence ID" value="TSO47147.1"/>
    <property type="molecule type" value="Genomic_DNA"/>
</dbReference>
<dbReference type="Pfam" id="PF01344">
    <property type="entry name" value="Kelch_1"/>
    <property type="match status" value="1"/>
</dbReference>
<evidence type="ECO:0000256" key="1">
    <source>
        <dbReference type="ARBA" id="ARBA00022441"/>
    </source>
</evidence>
<dbReference type="Pfam" id="PF07707">
    <property type="entry name" value="BACK"/>
    <property type="match status" value="1"/>
</dbReference>
<protein>
    <submittedName>
        <fullName evidence="5">Kelch-like protein 7</fullName>
    </submittedName>
</protein>
<name>A0A556UEW3_BAGYA</name>
<reference evidence="5 6" key="1">
    <citation type="journal article" date="2019" name="Genome Biol. Evol.">
        <title>Whole-Genome Sequencing of the Giant Devil Catfish, Bagarius yarrelli.</title>
        <authorList>
            <person name="Jiang W."/>
            <person name="Lv Y."/>
            <person name="Cheng L."/>
            <person name="Yang K."/>
            <person name="Chao B."/>
            <person name="Wang X."/>
            <person name="Li Y."/>
            <person name="Pan X."/>
            <person name="You X."/>
            <person name="Zhang Y."/>
            <person name="Yang J."/>
            <person name="Li J."/>
            <person name="Zhang X."/>
            <person name="Liu S."/>
            <person name="Sun C."/>
            <person name="Yang J."/>
            <person name="Shi Q."/>
        </authorList>
    </citation>
    <scope>NUCLEOTIDE SEQUENCE [LARGE SCALE GENOMIC DNA]</scope>
    <source>
        <strain evidence="5">JWS20170419001</strain>
        <tissue evidence="5">Muscle</tissue>
    </source>
</reference>
<dbReference type="InterPro" id="IPR011333">
    <property type="entry name" value="SKP1/BTB/POZ_sf"/>
</dbReference>
<feature type="domain" description="BTB" evidence="4">
    <location>
        <begin position="46"/>
        <end position="108"/>
    </location>
</feature>
<keyword evidence="1" id="KW-0880">Kelch repeat</keyword>
<feature type="region of interest" description="Disordered" evidence="3">
    <location>
        <begin position="542"/>
        <end position="568"/>
    </location>
</feature>
<dbReference type="FunFam" id="1.25.40.420:FF:000001">
    <property type="entry name" value="Kelch-like family member 12"/>
    <property type="match status" value="1"/>
</dbReference>
<evidence type="ECO:0000313" key="6">
    <source>
        <dbReference type="Proteomes" id="UP000319801"/>
    </source>
</evidence>
<sequence>MAASSCEKTVGPKKKSEKKIASKEEYRLLSNIMGMMNNLRKQGILCDVILVVQGKHILAHRVVLAAASHFFNLMFTSNMMEATNHEVELRDAEPEIIELLVEFVYTARALAECLHCPELKIAADEFIYQHFTDVYKLDEFLQLDVKQVTHLLHQDTLTVRAEDQIYDAAVRWLKYDVLNRQKYIVEILSKVRFPLVSKNFLSKTVQAEPLIQDNPECLKMVICGMRYHLLSPEDREELGERSRPRRKKHDFRIALFGGSQPQSCRYFNPKDYSWTDIRCPFEKRRDAAAVFWDNVVYILGGSQLFPIKRMDCYNVVKDSWYSKLGPPNPRDSLAACASKGKIYTSGGSEVGSSALNLFECYDTRIEAWQNKPSMLQPRCSHGSVEANGLIYVCGGSLGNNVSGRVLNNCEVYDPNTEEWRVLCGMREARKNHGLVVVNSRIYAVGGQNGLGGLDSVEYYEIGSNEWKMASPMPWRGVTVKCAAVGSVIYVLAGFQGVGRLGHIMEYHTEMDKWVMSSKERAFPVTSCLICVVDTCGANEEDMSTFHEPSTSTSSASSSSTAPAAHGQR</sequence>
<organism evidence="5 6">
    <name type="scientific">Bagarius yarrelli</name>
    <name type="common">Goonch</name>
    <name type="synonym">Bagrus yarrelli</name>
    <dbReference type="NCBI Taxonomy" id="175774"/>
    <lineage>
        <taxon>Eukaryota</taxon>
        <taxon>Metazoa</taxon>
        <taxon>Chordata</taxon>
        <taxon>Craniata</taxon>
        <taxon>Vertebrata</taxon>
        <taxon>Euteleostomi</taxon>
        <taxon>Actinopterygii</taxon>
        <taxon>Neopterygii</taxon>
        <taxon>Teleostei</taxon>
        <taxon>Ostariophysi</taxon>
        <taxon>Siluriformes</taxon>
        <taxon>Sisoridae</taxon>
        <taxon>Sisorinae</taxon>
        <taxon>Bagarius</taxon>
    </lineage>
</organism>
<evidence type="ECO:0000256" key="2">
    <source>
        <dbReference type="ARBA" id="ARBA00022737"/>
    </source>
</evidence>
<dbReference type="PIRSF" id="PIRSF037037">
    <property type="entry name" value="Kelch-like_protein_gigaxonin"/>
    <property type="match status" value="1"/>
</dbReference>
<dbReference type="AlphaFoldDB" id="A0A556UEW3"/>
<keyword evidence="2" id="KW-0677">Repeat</keyword>
<dbReference type="SUPFAM" id="SSF54695">
    <property type="entry name" value="POZ domain"/>
    <property type="match status" value="1"/>
</dbReference>
<dbReference type="SMART" id="SM00225">
    <property type="entry name" value="BTB"/>
    <property type="match status" value="1"/>
</dbReference>
<dbReference type="PANTHER" id="PTHR45632">
    <property type="entry name" value="LD33804P"/>
    <property type="match status" value="1"/>
</dbReference>
<dbReference type="InterPro" id="IPR011705">
    <property type="entry name" value="BACK"/>
</dbReference>
<dbReference type="OrthoDB" id="19132at2759"/>
<dbReference type="SMART" id="SM00875">
    <property type="entry name" value="BACK"/>
    <property type="match status" value="1"/>
</dbReference>
<dbReference type="Gene3D" id="2.120.10.80">
    <property type="entry name" value="Kelch-type beta propeller"/>
    <property type="match status" value="1"/>
</dbReference>
<gene>
    <name evidence="5" type="ORF">Baya_10109</name>
</gene>
<dbReference type="InterPro" id="IPR000210">
    <property type="entry name" value="BTB/POZ_dom"/>
</dbReference>
<dbReference type="Proteomes" id="UP000319801">
    <property type="component" value="Unassembled WGS sequence"/>
</dbReference>
<keyword evidence="6" id="KW-1185">Reference proteome</keyword>
<comment type="caution">
    <text evidence="5">The sequence shown here is derived from an EMBL/GenBank/DDBJ whole genome shotgun (WGS) entry which is preliminary data.</text>
</comment>
<feature type="compositionally biased region" description="Low complexity" evidence="3">
    <location>
        <begin position="548"/>
        <end position="568"/>
    </location>
</feature>
<dbReference type="InterPro" id="IPR015915">
    <property type="entry name" value="Kelch-typ_b-propeller"/>
</dbReference>
<proteinExistence type="predicted"/>
<dbReference type="SMART" id="SM00612">
    <property type="entry name" value="Kelch"/>
    <property type="match status" value="5"/>
</dbReference>
<dbReference type="InterPro" id="IPR017096">
    <property type="entry name" value="BTB-kelch_protein"/>
</dbReference>
<dbReference type="SUPFAM" id="SSF117281">
    <property type="entry name" value="Kelch motif"/>
    <property type="match status" value="1"/>
</dbReference>
<dbReference type="PROSITE" id="PS50097">
    <property type="entry name" value="BTB"/>
    <property type="match status" value="1"/>
</dbReference>
<evidence type="ECO:0000256" key="3">
    <source>
        <dbReference type="SAM" id="MobiDB-lite"/>
    </source>
</evidence>